<dbReference type="InterPro" id="IPR029063">
    <property type="entry name" value="SAM-dependent_MTases_sf"/>
</dbReference>
<dbReference type="AlphaFoldDB" id="A0A2H0TLT8"/>
<dbReference type="SUPFAM" id="SSF53335">
    <property type="entry name" value="S-adenosyl-L-methionine-dependent methyltransferases"/>
    <property type="match status" value="1"/>
</dbReference>
<sequence length="211" mass="24251">MIYIKKAIISFPQPLRRFLLGLIYLGQTFIWLVKGKPAPPPHPIKIRTILKYAQRLKIKNLIETGTYLGETVLATKGYFQKIYSIELGRKLYLLAKKTFADDKNVKIIYGDSARVLPRIVKKINQPCVFWLDAHFSGGITAKGASKTPLLEELKIISRSKTKNHLILIDDAKDFTGKNGYPKFNELRKFIQKEFPKLRFKVENNIMILTAD</sequence>
<protein>
    <recommendedName>
        <fullName evidence="3">Class I SAM-dependent methyltransferase</fullName>
    </recommendedName>
</protein>
<gene>
    <name evidence="1" type="ORF">COV26_00215</name>
</gene>
<organism evidence="1 2">
    <name type="scientific">Candidatus Nealsonbacteria bacterium CG10_big_fil_rev_8_21_14_0_10_36_23</name>
    <dbReference type="NCBI Taxonomy" id="1974709"/>
    <lineage>
        <taxon>Bacteria</taxon>
        <taxon>Candidatus Nealsoniibacteriota</taxon>
    </lineage>
</organism>
<evidence type="ECO:0000313" key="2">
    <source>
        <dbReference type="Proteomes" id="UP000228508"/>
    </source>
</evidence>
<name>A0A2H0TLT8_9BACT</name>
<evidence type="ECO:0000313" key="1">
    <source>
        <dbReference type="EMBL" id="PIR73121.1"/>
    </source>
</evidence>
<dbReference type="Proteomes" id="UP000228508">
    <property type="component" value="Unassembled WGS sequence"/>
</dbReference>
<proteinExistence type="predicted"/>
<reference evidence="2" key="1">
    <citation type="submission" date="2017-09" db="EMBL/GenBank/DDBJ databases">
        <title>Depth-based differentiation of microbial function through sediment-hosted aquifers and enrichment of novel symbionts in the deep terrestrial subsurface.</title>
        <authorList>
            <person name="Probst A.J."/>
            <person name="Ladd B."/>
            <person name="Jarett J.K."/>
            <person name="Geller-Mcgrath D.E."/>
            <person name="Sieber C.M.K."/>
            <person name="Emerson J.B."/>
            <person name="Anantharaman K."/>
            <person name="Thomas B.C."/>
            <person name="Malmstrom R."/>
            <person name="Stieglmeier M."/>
            <person name="Klingl A."/>
            <person name="Woyke T."/>
            <person name="Ryan C.M."/>
            <person name="Banfield J.F."/>
        </authorList>
    </citation>
    <scope>NUCLEOTIDE SEQUENCE [LARGE SCALE GENOMIC DNA]</scope>
</reference>
<dbReference type="EMBL" id="PFCH01000004">
    <property type="protein sequence ID" value="PIR73121.1"/>
    <property type="molecule type" value="Genomic_DNA"/>
</dbReference>
<comment type="caution">
    <text evidence="1">The sequence shown here is derived from an EMBL/GenBank/DDBJ whole genome shotgun (WGS) entry which is preliminary data.</text>
</comment>
<evidence type="ECO:0008006" key="3">
    <source>
        <dbReference type="Google" id="ProtNLM"/>
    </source>
</evidence>
<dbReference type="Gene3D" id="3.40.50.150">
    <property type="entry name" value="Vaccinia Virus protein VP39"/>
    <property type="match status" value="1"/>
</dbReference>
<accession>A0A2H0TLT8</accession>